<dbReference type="Proteomes" id="UP000316030">
    <property type="component" value="Unassembled WGS sequence"/>
</dbReference>
<name>A0A521BJJ7_9RHOB</name>
<dbReference type="PANTHER" id="PTHR43364">
    <property type="entry name" value="NADH-SPECIFIC METHYLGLYOXAL REDUCTASE-RELATED"/>
    <property type="match status" value="1"/>
</dbReference>
<dbReference type="CDD" id="cd19094">
    <property type="entry name" value="AKR_Tas-like"/>
    <property type="match status" value="1"/>
</dbReference>
<keyword evidence="4" id="KW-1185">Reference proteome</keyword>
<dbReference type="GO" id="GO:0016491">
    <property type="term" value="F:oxidoreductase activity"/>
    <property type="evidence" value="ECO:0007669"/>
    <property type="project" value="UniProtKB-KW"/>
</dbReference>
<evidence type="ECO:0000313" key="3">
    <source>
        <dbReference type="EMBL" id="SMO47041.1"/>
    </source>
</evidence>
<dbReference type="InterPro" id="IPR050523">
    <property type="entry name" value="AKR_Detox_Biosynth"/>
</dbReference>
<dbReference type="PANTHER" id="PTHR43364:SF4">
    <property type="entry name" value="NAD(P)-LINKED OXIDOREDUCTASE SUPERFAMILY PROTEIN"/>
    <property type="match status" value="1"/>
</dbReference>
<evidence type="ECO:0000313" key="4">
    <source>
        <dbReference type="Proteomes" id="UP000316030"/>
    </source>
</evidence>
<dbReference type="Pfam" id="PF00248">
    <property type="entry name" value="Aldo_ket_red"/>
    <property type="match status" value="1"/>
</dbReference>
<proteinExistence type="predicted"/>
<accession>A0A521BJJ7</accession>
<dbReference type="SUPFAM" id="SSF51430">
    <property type="entry name" value="NAD(P)-linked oxidoreductase"/>
    <property type="match status" value="1"/>
</dbReference>
<dbReference type="EMBL" id="FXTO01000003">
    <property type="protein sequence ID" value="SMO47041.1"/>
    <property type="molecule type" value="Genomic_DNA"/>
</dbReference>
<gene>
    <name evidence="3" type="ORF">SAMN06265173_10375</name>
</gene>
<evidence type="ECO:0000256" key="1">
    <source>
        <dbReference type="ARBA" id="ARBA00023002"/>
    </source>
</evidence>
<feature type="domain" description="NADP-dependent oxidoreductase" evidence="2">
    <location>
        <begin position="15"/>
        <end position="340"/>
    </location>
</feature>
<dbReference type="AlphaFoldDB" id="A0A521BJJ7"/>
<keyword evidence="1" id="KW-0560">Oxidoreductase</keyword>
<protein>
    <submittedName>
        <fullName evidence="3">Predicted oxidoreductase</fullName>
    </submittedName>
</protein>
<dbReference type="InterPro" id="IPR023210">
    <property type="entry name" value="NADP_OxRdtase_dom"/>
</dbReference>
<sequence length="348" mass="37916">MKTKPLGRTGLDVTELCLGTMTFGTQTSETVAHAQLSMALARGINFVDTAEMYPVNPVAAETIGRTEEIIGNWNAAHPARRGDYILATKHSGEGMKHARNGAPISSATIPEAIEGSLRRLKTDYIDLYQFHWPNRGSYMFRKNWAYDPTGQDRGATLGHMEDALGALQQQVDKGNIRHFGLSNESAWGCAMWAMTAERMGGPRVASVQNEYSLLCRLFDTDMAEMAVNEDIGLLAFSPLAAGLLTGKYQHGAVPDGSRMSLVPELGGRRTERVFPAVDAYLAVAARHGLDPVHMALAWCAGRPFMTSVIFGASTLEQLERALGAADLTLSEEVLAELNEVHRAHPMPF</sequence>
<dbReference type="InterPro" id="IPR036812">
    <property type="entry name" value="NAD(P)_OxRdtase_dom_sf"/>
</dbReference>
<dbReference type="RefSeq" id="WP_142492120.1">
    <property type="nucleotide sequence ID" value="NZ_FXTO01000003.1"/>
</dbReference>
<organism evidence="3 4">
    <name type="scientific">Thalassovita litoralis</name>
    <dbReference type="NCBI Taxonomy" id="1010611"/>
    <lineage>
        <taxon>Bacteria</taxon>
        <taxon>Pseudomonadati</taxon>
        <taxon>Pseudomonadota</taxon>
        <taxon>Alphaproteobacteria</taxon>
        <taxon>Rhodobacterales</taxon>
        <taxon>Roseobacteraceae</taxon>
        <taxon>Thalassovita</taxon>
    </lineage>
</organism>
<dbReference type="OrthoDB" id="9803483at2"/>
<dbReference type="Gene3D" id="3.20.20.100">
    <property type="entry name" value="NADP-dependent oxidoreductase domain"/>
    <property type="match status" value="1"/>
</dbReference>
<reference evidence="3 4" key="1">
    <citation type="submission" date="2017-05" db="EMBL/GenBank/DDBJ databases">
        <authorList>
            <person name="Varghese N."/>
            <person name="Submissions S."/>
        </authorList>
    </citation>
    <scope>NUCLEOTIDE SEQUENCE [LARGE SCALE GENOMIC DNA]</scope>
    <source>
        <strain evidence="3 4">DSM 29506</strain>
    </source>
</reference>
<evidence type="ECO:0000259" key="2">
    <source>
        <dbReference type="Pfam" id="PF00248"/>
    </source>
</evidence>